<evidence type="ECO:0000256" key="2">
    <source>
        <dbReference type="ARBA" id="ARBA00013064"/>
    </source>
</evidence>
<evidence type="ECO:0000313" key="7">
    <source>
        <dbReference type="Proteomes" id="UP001501126"/>
    </source>
</evidence>
<dbReference type="Pfam" id="PF01451">
    <property type="entry name" value="LMWPc"/>
    <property type="match status" value="1"/>
</dbReference>
<evidence type="ECO:0000313" key="6">
    <source>
        <dbReference type="EMBL" id="GAA0875538.1"/>
    </source>
</evidence>
<dbReference type="InterPro" id="IPR036196">
    <property type="entry name" value="Ptyr_pPase_sf"/>
</dbReference>
<feature type="domain" description="Phosphotyrosine protein phosphatase I" evidence="5">
    <location>
        <begin position="2"/>
        <end position="150"/>
    </location>
</feature>
<evidence type="ECO:0000256" key="3">
    <source>
        <dbReference type="ARBA" id="ARBA00022801"/>
    </source>
</evidence>
<keyword evidence="7" id="KW-1185">Reference proteome</keyword>
<sequence length="156" mass="17417">MTKILMVCLGNICRSPLADGILRSKVSREGLNVIVDSAGTSAHHTGEAPDARMRAVASERGFPLDTLRARQFSTADFSEFDVIFAMDDSNLRNILKLAKSEEDKRKVHLFLNELHPGSDRNVPDPYFGGQQGFIDVFTMVDQTTDRIIEKLKNGEY</sequence>
<dbReference type="EMBL" id="BAAAFH010000011">
    <property type="protein sequence ID" value="GAA0875538.1"/>
    <property type="molecule type" value="Genomic_DNA"/>
</dbReference>
<gene>
    <name evidence="6" type="ORF">GCM10009118_19470</name>
</gene>
<reference evidence="7" key="1">
    <citation type="journal article" date="2019" name="Int. J. Syst. Evol. Microbiol.">
        <title>The Global Catalogue of Microorganisms (GCM) 10K type strain sequencing project: providing services to taxonomists for standard genome sequencing and annotation.</title>
        <authorList>
            <consortium name="The Broad Institute Genomics Platform"/>
            <consortium name="The Broad Institute Genome Sequencing Center for Infectious Disease"/>
            <person name="Wu L."/>
            <person name="Ma J."/>
        </authorList>
    </citation>
    <scope>NUCLEOTIDE SEQUENCE [LARGE SCALE GENOMIC DNA]</scope>
    <source>
        <strain evidence="7">JCM 16083</strain>
    </source>
</reference>
<dbReference type="InterPro" id="IPR050438">
    <property type="entry name" value="LMW_PTPase"/>
</dbReference>
<dbReference type="RefSeq" id="WP_343787130.1">
    <property type="nucleotide sequence ID" value="NZ_BAAAFH010000011.1"/>
</dbReference>
<evidence type="ECO:0000256" key="1">
    <source>
        <dbReference type="ARBA" id="ARBA00011063"/>
    </source>
</evidence>
<dbReference type="InterPro" id="IPR017867">
    <property type="entry name" value="Tyr_phospatase_low_mol_wt"/>
</dbReference>
<name>A0ABP3Y470_9FLAO</name>
<dbReference type="PANTHER" id="PTHR11717">
    <property type="entry name" value="LOW MOLECULAR WEIGHT PROTEIN TYROSINE PHOSPHATASE"/>
    <property type="match status" value="1"/>
</dbReference>
<comment type="similarity">
    <text evidence="1">Belongs to the low molecular weight phosphotyrosine protein phosphatase family.</text>
</comment>
<dbReference type="SUPFAM" id="SSF52788">
    <property type="entry name" value="Phosphotyrosine protein phosphatases I"/>
    <property type="match status" value="1"/>
</dbReference>
<dbReference type="SMART" id="SM00226">
    <property type="entry name" value="LMWPc"/>
    <property type="match status" value="1"/>
</dbReference>
<proteinExistence type="inferred from homology"/>
<dbReference type="EC" id="3.1.3.48" evidence="2"/>
<accession>A0ABP3Y470</accession>
<keyword evidence="4" id="KW-0904">Protein phosphatase</keyword>
<dbReference type="Proteomes" id="UP001501126">
    <property type="component" value="Unassembled WGS sequence"/>
</dbReference>
<keyword evidence="3" id="KW-0378">Hydrolase</keyword>
<evidence type="ECO:0000256" key="4">
    <source>
        <dbReference type="ARBA" id="ARBA00022912"/>
    </source>
</evidence>
<protein>
    <recommendedName>
        <fullName evidence="2">protein-tyrosine-phosphatase</fullName>
        <ecNumber evidence="2">3.1.3.48</ecNumber>
    </recommendedName>
</protein>
<evidence type="ECO:0000259" key="5">
    <source>
        <dbReference type="SMART" id="SM00226"/>
    </source>
</evidence>
<dbReference type="PRINTS" id="PR00719">
    <property type="entry name" value="LMWPTPASE"/>
</dbReference>
<organism evidence="6 7">
    <name type="scientific">Wandonia haliotis</name>
    <dbReference type="NCBI Taxonomy" id="574963"/>
    <lineage>
        <taxon>Bacteria</taxon>
        <taxon>Pseudomonadati</taxon>
        <taxon>Bacteroidota</taxon>
        <taxon>Flavobacteriia</taxon>
        <taxon>Flavobacteriales</taxon>
        <taxon>Crocinitomicaceae</taxon>
        <taxon>Wandonia</taxon>
    </lineage>
</organism>
<dbReference type="PANTHER" id="PTHR11717:SF7">
    <property type="entry name" value="LOW MOLECULAR WEIGHT PHOSPHOTYROSINE PROTEIN PHOSPHATASE"/>
    <property type="match status" value="1"/>
</dbReference>
<dbReference type="InterPro" id="IPR023485">
    <property type="entry name" value="Ptyr_pPase"/>
</dbReference>
<dbReference type="CDD" id="cd16343">
    <property type="entry name" value="LMWPTP"/>
    <property type="match status" value="1"/>
</dbReference>
<comment type="caution">
    <text evidence="6">The sequence shown here is derived from an EMBL/GenBank/DDBJ whole genome shotgun (WGS) entry which is preliminary data.</text>
</comment>
<dbReference type="Gene3D" id="3.40.50.2300">
    <property type="match status" value="1"/>
</dbReference>